<gene>
    <name evidence="1" type="ORF">ACFQ0F_06020</name>
</gene>
<keyword evidence="2" id="KW-1185">Reference proteome</keyword>
<accession>A0ABW3HFB7</accession>
<dbReference type="SUPFAM" id="SSF54909">
    <property type="entry name" value="Dimeric alpha+beta barrel"/>
    <property type="match status" value="1"/>
</dbReference>
<organism evidence="1 2">
    <name type="scientific">Paraperlucidibaca wandonensis</name>
    <dbReference type="NCBI Taxonomy" id="1268273"/>
    <lineage>
        <taxon>Bacteria</taxon>
        <taxon>Pseudomonadati</taxon>
        <taxon>Pseudomonadota</taxon>
        <taxon>Gammaproteobacteria</taxon>
        <taxon>Moraxellales</taxon>
        <taxon>Moraxellaceae</taxon>
        <taxon>Paraperlucidibaca</taxon>
    </lineage>
</organism>
<dbReference type="Proteomes" id="UP001597044">
    <property type="component" value="Unassembled WGS sequence"/>
</dbReference>
<sequence length="112" mass="12556">MRFRDVADYVDRPDLAPEMPIKGSTAFQLYIDQTLPLLKKTGGDLLFYGATDKFLIGPADESWDAVMQVRQNSRSVFLAFASNPSYQDTLAHRTAALRDSRLLPIFPTADLC</sequence>
<reference evidence="2" key="1">
    <citation type="journal article" date="2019" name="Int. J. Syst. Evol. Microbiol.">
        <title>The Global Catalogue of Microorganisms (GCM) 10K type strain sequencing project: providing services to taxonomists for standard genome sequencing and annotation.</title>
        <authorList>
            <consortium name="The Broad Institute Genomics Platform"/>
            <consortium name="The Broad Institute Genome Sequencing Center for Infectious Disease"/>
            <person name="Wu L."/>
            <person name="Ma J."/>
        </authorList>
    </citation>
    <scope>NUCLEOTIDE SEQUENCE [LARGE SCALE GENOMIC DNA]</scope>
    <source>
        <strain evidence="2">CCUG 63419</strain>
    </source>
</reference>
<comment type="caution">
    <text evidence="1">The sequence shown here is derived from an EMBL/GenBank/DDBJ whole genome shotgun (WGS) entry which is preliminary data.</text>
</comment>
<dbReference type="EMBL" id="JBHTIT010000001">
    <property type="protein sequence ID" value="MFD0949947.1"/>
    <property type="molecule type" value="Genomic_DNA"/>
</dbReference>
<proteinExistence type="predicted"/>
<dbReference type="RefSeq" id="WP_379070157.1">
    <property type="nucleotide sequence ID" value="NZ_JBHTIT010000001.1"/>
</dbReference>
<name>A0ABW3HFB7_9GAMM</name>
<protein>
    <submittedName>
        <fullName evidence="1">DUF1330 domain-containing protein</fullName>
    </submittedName>
</protein>
<evidence type="ECO:0000313" key="1">
    <source>
        <dbReference type="EMBL" id="MFD0949947.1"/>
    </source>
</evidence>
<evidence type="ECO:0000313" key="2">
    <source>
        <dbReference type="Proteomes" id="UP001597044"/>
    </source>
</evidence>
<dbReference type="InterPro" id="IPR011008">
    <property type="entry name" value="Dimeric_a/b-barrel"/>
</dbReference>
<dbReference type="Gene3D" id="3.30.70.100">
    <property type="match status" value="1"/>
</dbReference>